<dbReference type="GO" id="GO:0016740">
    <property type="term" value="F:transferase activity"/>
    <property type="evidence" value="ECO:0007669"/>
    <property type="project" value="UniProtKB-KW"/>
</dbReference>
<accession>A0A3D4VBY6</accession>
<organism evidence="1 2">
    <name type="scientific">Gemmatimonas aurantiaca</name>
    <dbReference type="NCBI Taxonomy" id="173480"/>
    <lineage>
        <taxon>Bacteria</taxon>
        <taxon>Pseudomonadati</taxon>
        <taxon>Gemmatimonadota</taxon>
        <taxon>Gemmatimonadia</taxon>
        <taxon>Gemmatimonadales</taxon>
        <taxon>Gemmatimonadaceae</taxon>
        <taxon>Gemmatimonas</taxon>
    </lineage>
</organism>
<keyword evidence="1" id="KW-0808">Transferase</keyword>
<sequence length="333" mass="36571">MKIWSNMPELGAYLSTRKDIQHADLPSLPTIASMVRWVRGLSETDLLLVNTDATLTLRLAAASIIAQAKLPLVSLDCLLGLPPTTAMARLATYLKKILLARVDHFLLPQRDTQGLERLFHLNGRTSYFPFKVNAWQALQSGDLTVVDEGYVIHAGRTMRDIRTFIEAMRITKLPTVLLYQDQDTGREHGTSWTLSALPENVVAVKHNGDPRSYQEYLARARVIVVAIESHVVTSAGISTILDGIGMGKCVVATDCPAVRGVFTDEIAVVPANDSTALGATVLKLFQDEHERDELAMRAHRAAGQFGGTERYLRDIVDFLSSRFGASASVSTVE</sequence>
<dbReference type="Gene3D" id="3.40.50.2000">
    <property type="entry name" value="Glycogen Phosphorylase B"/>
    <property type="match status" value="1"/>
</dbReference>
<dbReference type="SUPFAM" id="SSF53756">
    <property type="entry name" value="UDP-Glycosyltransferase/glycogen phosphorylase"/>
    <property type="match status" value="1"/>
</dbReference>
<gene>
    <name evidence="1" type="ORF">DGD08_15610</name>
</gene>
<dbReference type="EMBL" id="DPIY01000011">
    <property type="protein sequence ID" value="HCT58631.1"/>
    <property type="molecule type" value="Genomic_DNA"/>
</dbReference>
<evidence type="ECO:0000313" key="2">
    <source>
        <dbReference type="Proteomes" id="UP000264071"/>
    </source>
</evidence>
<name>A0A3D4VBY6_9BACT</name>
<proteinExistence type="predicted"/>
<dbReference type="AlphaFoldDB" id="A0A3D4VBY6"/>
<comment type="caution">
    <text evidence="1">The sequence shown here is derived from an EMBL/GenBank/DDBJ whole genome shotgun (WGS) entry which is preliminary data.</text>
</comment>
<reference evidence="1 2" key="1">
    <citation type="journal article" date="2018" name="Nat. Biotechnol.">
        <title>A standardized bacterial taxonomy based on genome phylogeny substantially revises the tree of life.</title>
        <authorList>
            <person name="Parks D.H."/>
            <person name="Chuvochina M."/>
            <person name="Waite D.W."/>
            <person name="Rinke C."/>
            <person name="Skarshewski A."/>
            <person name="Chaumeil P.A."/>
            <person name="Hugenholtz P."/>
        </authorList>
    </citation>
    <scope>NUCLEOTIDE SEQUENCE [LARGE SCALE GENOMIC DNA]</scope>
    <source>
        <strain evidence="1">UBA8844</strain>
    </source>
</reference>
<evidence type="ECO:0000313" key="1">
    <source>
        <dbReference type="EMBL" id="HCT58631.1"/>
    </source>
</evidence>
<protein>
    <submittedName>
        <fullName evidence="1">Glycosyltransferase family 1 protein</fullName>
    </submittedName>
</protein>
<dbReference type="Proteomes" id="UP000264071">
    <property type="component" value="Unassembled WGS sequence"/>
</dbReference>